<dbReference type="Proteomes" id="UP000887116">
    <property type="component" value="Unassembled WGS sequence"/>
</dbReference>
<name>A0A8X6KHK0_TRICU</name>
<evidence type="ECO:0000256" key="1">
    <source>
        <dbReference type="SAM" id="MobiDB-lite"/>
    </source>
</evidence>
<evidence type="ECO:0000313" key="3">
    <source>
        <dbReference type="Proteomes" id="UP000887116"/>
    </source>
</evidence>
<accession>A0A8X6KHK0</accession>
<evidence type="ECO:0000313" key="2">
    <source>
        <dbReference type="EMBL" id="GFQ74074.1"/>
    </source>
</evidence>
<gene>
    <name evidence="2" type="primary">NCL1_41228</name>
    <name evidence="2" type="ORF">TNCT_633281</name>
</gene>
<protein>
    <submittedName>
        <fullName evidence="2">Uncharacterized protein</fullName>
    </submittedName>
</protein>
<dbReference type="EMBL" id="BMAO01001528">
    <property type="protein sequence ID" value="GFQ74074.1"/>
    <property type="molecule type" value="Genomic_DNA"/>
</dbReference>
<sequence>MNAQKCFLYVAGGASAISSTSPVQFPETAAAARRGDGDGGHGHCLTTPFHQRGATRERHVRHQAHLRVQGGALRAEGGRLTRLHSGGTDGQKHVHSVPWTGCAEDAKVSH</sequence>
<dbReference type="OrthoDB" id="10499064at2759"/>
<reference evidence="2" key="1">
    <citation type="submission" date="2020-07" db="EMBL/GenBank/DDBJ databases">
        <title>Multicomponent nature underlies the extraordinary mechanical properties of spider dragline silk.</title>
        <authorList>
            <person name="Kono N."/>
            <person name="Nakamura H."/>
            <person name="Mori M."/>
            <person name="Yoshida Y."/>
            <person name="Ohtoshi R."/>
            <person name="Malay A.D."/>
            <person name="Moran D.A.P."/>
            <person name="Tomita M."/>
            <person name="Numata K."/>
            <person name="Arakawa K."/>
        </authorList>
    </citation>
    <scope>NUCLEOTIDE SEQUENCE</scope>
</reference>
<proteinExistence type="predicted"/>
<feature type="region of interest" description="Disordered" evidence="1">
    <location>
        <begin position="72"/>
        <end position="110"/>
    </location>
</feature>
<dbReference type="AlphaFoldDB" id="A0A8X6KHK0"/>
<feature type="region of interest" description="Disordered" evidence="1">
    <location>
        <begin position="18"/>
        <end position="54"/>
    </location>
</feature>
<comment type="caution">
    <text evidence="2">The sequence shown here is derived from an EMBL/GenBank/DDBJ whole genome shotgun (WGS) entry which is preliminary data.</text>
</comment>
<organism evidence="2 3">
    <name type="scientific">Trichonephila clavata</name>
    <name type="common">Joro spider</name>
    <name type="synonym">Nephila clavata</name>
    <dbReference type="NCBI Taxonomy" id="2740835"/>
    <lineage>
        <taxon>Eukaryota</taxon>
        <taxon>Metazoa</taxon>
        <taxon>Ecdysozoa</taxon>
        <taxon>Arthropoda</taxon>
        <taxon>Chelicerata</taxon>
        <taxon>Arachnida</taxon>
        <taxon>Araneae</taxon>
        <taxon>Araneomorphae</taxon>
        <taxon>Entelegynae</taxon>
        <taxon>Araneoidea</taxon>
        <taxon>Nephilidae</taxon>
        <taxon>Trichonephila</taxon>
    </lineage>
</organism>
<keyword evidence="3" id="KW-1185">Reference proteome</keyword>